<feature type="domain" description="Mannose-6-phosphate isomerase type II C-terminal" evidence="10">
    <location>
        <begin position="350"/>
        <end position="461"/>
    </location>
</feature>
<feature type="domain" description="Nucleotidyl transferase" evidence="9">
    <location>
        <begin position="7"/>
        <end position="284"/>
    </location>
</feature>
<keyword evidence="5" id="KW-0547">Nucleotide-binding</keyword>
<dbReference type="EC" id="2.7.7.13" evidence="2"/>
<gene>
    <name evidence="12" type="primary">cpsB</name>
    <name evidence="12" type="ORF">A3843_15690</name>
</gene>
<dbReference type="GO" id="GO:0009298">
    <property type="term" value="P:GDP-mannose biosynthetic process"/>
    <property type="evidence" value="ECO:0007669"/>
    <property type="project" value="TreeGrafter"/>
</dbReference>
<dbReference type="Gene3D" id="3.90.550.10">
    <property type="entry name" value="Spore Coat Polysaccharide Biosynthesis Protein SpsA, Chain A"/>
    <property type="match status" value="1"/>
</dbReference>
<evidence type="ECO:0000259" key="10">
    <source>
        <dbReference type="Pfam" id="PF01050"/>
    </source>
</evidence>
<keyword evidence="4 12" id="KW-0548">Nucleotidyltransferase</keyword>
<evidence type="ECO:0000259" key="9">
    <source>
        <dbReference type="Pfam" id="PF00483"/>
    </source>
</evidence>
<accession>A0A1U7JEU9</accession>
<name>A0A1U7JEU9_9HYPH</name>
<dbReference type="Pfam" id="PF00483">
    <property type="entry name" value="NTP_transferase"/>
    <property type="match status" value="1"/>
</dbReference>
<organism evidence="12 13">
    <name type="scientific">Pseudovibrio exalbescens</name>
    <dbReference type="NCBI Taxonomy" id="197461"/>
    <lineage>
        <taxon>Bacteria</taxon>
        <taxon>Pseudomonadati</taxon>
        <taxon>Pseudomonadota</taxon>
        <taxon>Alphaproteobacteria</taxon>
        <taxon>Hyphomicrobiales</taxon>
        <taxon>Stappiaceae</taxon>
        <taxon>Pseudovibrio</taxon>
    </lineage>
</organism>
<dbReference type="GO" id="GO:0005525">
    <property type="term" value="F:GTP binding"/>
    <property type="evidence" value="ECO:0007669"/>
    <property type="project" value="UniProtKB-KW"/>
</dbReference>
<dbReference type="GO" id="GO:0004475">
    <property type="term" value="F:mannose-1-phosphate guanylyltransferase (GTP) activity"/>
    <property type="evidence" value="ECO:0007669"/>
    <property type="project" value="UniProtKB-EC"/>
</dbReference>
<keyword evidence="3 12" id="KW-0808">Transferase</keyword>
<dbReference type="AlphaFoldDB" id="A0A1U7JEU9"/>
<proteinExistence type="inferred from homology"/>
<reference evidence="12 13" key="1">
    <citation type="submission" date="2016-03" db="EMBL/GenBank/DDBJ databases">
        <title>Genome sequence of Nesiotobacter sp. nov., a moderately halophilic alphaproteobacterium isolated from the Yellow Sea, China.</title>
        <authorList>
            <person name="Zhang G."/>
            <person name="Zhang R."/>
        </authorList>
    </citation>
    <scope>NUCLEOTIDE SEQUENCE [LARGE SCALE GENOMIC DNA]</scope>
    <source>
        <strain evidence="12 13">WB1-6</strain>
    </source>
</reference>
<dbReference type="InterPro" id="IPR005835">
    <property type="entry name" value="NTP_transferase_dom"/>
</dbReference>
<dbReference type="Pfam" id="PF22640">
    <property type="entry name" value="ManC_GMP_beta-helix"/>
    <property type="match status" value="1"/>
</dbReference>
<evidence type="ECO:0000256" key="2">
    <source>
        <dbReference type="ARBA" id="ARBA00012387"/>
    </source>
</evidence>
<keyword evidence="13" id="KW-1185">Reference proteome</keyword>
<sequence length="470" mass="52300">MTAIIPAILSGGFGSRLWPLSRRARPKQFLPLFDGESLFQKTCKRTTGAQFEAPMVISNQDHRFLIGEQLQELGMTAQSILLEPVGRNTAAPAALAAQVALAQDADALVLLLPSDHMIADEKAFQQAVETATPVAAAGHIVTFGIKPDLAHTGYGYIKFVPADEAVLSVDQFVEKPSKQRAEQFLEEGTYLWNAGIFMFSAKAMRDSFLRHAPEIWQGVEVARIKARQDLDFLRLDPQAFEQVPNISLDYAIMEKQAGICCVPMDPQWNDLGSWRAIWETMPKDDAGNTALSEAIFENSTDCLVYSEDALVSVLGLQDVIVVNTKDVLLVAAKDQAEAVKTIVAELDREGRPETVQHRRAYRPWGWTEEIARGERFRVQSMMIKPGQGLTMQRHIHRAEHWVVMSGTLEVSVNGETKYVTENESVFVPLGAPHKLKNPGMIEVRMIEVQSGAVIHDEDILREPAEDENRD</sequence>
<dbReference type="CDD" id="cd02509">
    <property type="entry name" value="GDP-M1P_Guanylyltransferase"/>
    <property type="match status" value="1"/>
</dbReference>
<dbReference type="Gene3D" id="2.60.120.10">
    <property type="entry name" value="Jelly Rolls"/>
    <property type="match status" value="1"/>
</dbReference>
<dbReference type="InterPro" id="IPR014710">
    <property type="entry name" value="RmlC-like_jellyroll"/>
</dbReference>
<dbReference type="GO" id="GO:0016853">
    <property type="term" value="F:isomerase activity"/>
    <property type="evidence" value="ECO:0007669"/>
    <property type="project" value="UniProtKB-KW"/>
</dbReference>
<dbReference type="InterPro" id="IPR051161">
    <property type="entry name" value="Mannose-6P_isomerase_type2"/>
</dbReference>
<evidence type="ECO:0000256" key="4">
    <source>
        <dbReference type="ARBA" id="ARBA00022695"/>
    </source>
</evidence>
<dbReference type="EMBL" id="LVVZ01000022">
    <property type="protein sequence ID" value="OKL43269.1"/>
    <property type="molecule type" value="Genomic_DNA"/>
</dbReference>
<dbReference type="RefSeq" id="WP_036490227.1">
    <property type="nucleotide sequence ID" value="NZ_LVVZ01000022.1"/>
</dbReference>
<dbReference type="InterPro" id="IPR006375">
    <property type="entry name" value="Man1P_GuaTrfase/Man6P_Isoase"/>
</dbReference>
<dbReference type="GO" id="GO:0000271">
    <property type="term" value="P:polysaccharide biosynthetic process"/>
    <property type="evidence" value="ECO:0007669"/>
    <property type="project" value="InterPro"/>
</dbReference>
<evidence type="ECO:0000256" key="7">
    <source>
        <dbReference type="ARBA" id="ARBA00047343"/>
    </source>
</evidence>
<evidence type="ECO:0000313" key="13">
    <source>
        <dbReference type="Proteomes" id="UP000185783"/>
    </source>
</evidence>
<evidence type="ECO:0000313" key="12">
    <source>
        <dbReference type="EMBL" id="OKL43269.1"/>
    </source>
</evidence>
<dbReference type="SUPFAM" id="SSF53448">
    <property type="entry name" value="Nucleotide-diphospho-sugar transferases"/>
    <property type="match status" value="1"/>
</dbReference>
<evidence type="ECO:0000259" key="11">
    <source>
        <dbReference type="Pfam" id="PF22640"/>
    </source>
</evidence>
<dbReference type="InterPro" id="IPR049577">
    <property type="entry name" value="GMPP_N"/>
</dbReference>
<keyword evidence="6" id="KW-0342">GTP-binding</keyword>
<keyword evidence="12" id="KW-0413">Isomerase</keyword>
<dbReference type="NCBIfam" id="TIGR01479">
    <property type="entry name" value="GMP_PMI"/>
    <property type="match status" value="1"/>
</dbReference>
<evidence type="ECO:0000256" key="3">
    <source>
        <dbReference type="ARBA" id="ARBA00022679"/>
    </source>
</evidence>
<dbReference type="CDD" id="cd02213">
    <property type="entry name" value="cupin_PMI_typeII_C"/>
    <property type="match status" value="1"/>
</dbReference>
<evidence type="ECO:0000256" key="6">
    <source>
        <dbReference type="ARBA" id="ARBA00023134"/>
    </source>
</evidence>
<dbReference type="PANTHER" id="PTHR46390">
    <property type="entry name" value="MANNOSE-1-PHOSPHATE GUANYLYLTRANSFERASE"/>
    <property type="match status" value="1"/>
</dbReference>
<evidence type="ECO:0000256" key="5">
    <source>
        <dbReference type="ARBA" id="ARBA00022741"/>
    </source>
</evidence>
<dbReference type="InterPro" id="IPR029044">
    <property type="entry name" value="Nucleotide-diphossugar_trans"/>
</dbReference>
<comment type="caution">
    <text evidence="12">The sequence shown here is derived from an EMBL/GenBank/DDBJ whole genome shotgun (WGS) entry which is preliminary data.</text>
</comment>
<dbReference type="STRING" id="197461.A3843_15690"/>
<dbReference type="Pfam" id="PF01050">
    <property type="entry name" value="MannoseP_isomer"/>
    <property type="match status" value="1"/>
</dbReference>
<dbReference type="Proteomes" id="UP000185783">
    <property type="component" value="Unassembled WGS sequence"/>
</dbReference>
<comment type="similarity">
    <text evidence="1 8">Belongs to the mannose-6-phosphate isomerase type 2 family.</text>
</comment>
<dbReference type="PANTHER" id="PTHR46390:SF1">
    <property type="entry name" value="MANNOSE-1-PHOSPHATE GUANYLYLTRANSFERASE"/>
    <property type="match status" value="1"/>
</dbReference>
<evidence type="ECO:0000256" key="8">
    <source>
        <dbReference type="RuleBase" id="RU004190"/>
    </source>
</evidence>
<dbReference type="SUPFAM" id="SSF51182">
    <property type="entry name" value="RmlC-like cupins"/>
    <property type="match status" value="1"/>
</dbReference>
<feature type="domain" description="MannoseP isomerase/GMP-like beta-helix" evidence="11">
    <location>
        <begin position="298"/>
        <end position="346"/>
    </location>
</feature>
<evidence type="ECO:0000256" key="1">
    <source>
        <dbReference type="ARBA" id="ARBA00006115"/>
    </source>
</evidence>
<dbReference type="InterPro" id="IPR001538">
    <property type="entry name" value="Man6P_isomerase-2_C"/>
</dbReference>
<dbReference type="FunFam" id="3.90.550.10:FF:000046">
    <property type="entry name" value="Mannose-1-phosphate guanylyltransferase (GDP)"/>
    <property type="match status" value="1"/>
</dbReference>
<protein>
    <recommendedName>
        <fullName evidence="2">mannose-1-phosphate guanylyltransferase</fullName>
        <ecNumber evidence="2">2.7.7.13</ecNumber>
    </recommendedName>
</protein>
<dbReference type="InterPro" id="IPR054566">
    <property type="entry name" value="ManC/GMP-like_b-helix"/>
</dbReference>
<comment type="catalytic activity">
    <reaction evidence="7">
        <text>alpha-D-mannose 1-phosphate + GTP + H(+) = GDP-alpha-D-mannose + diphosphate</text>
        <dbReference type="Rhea" id="RHEA:15229"/>
        <dbReference type="ChEBI" id="CHEBI:15378"/>
        <dbReference type="ChEBI" id="CHEBI:33019"/>
        <dbReference type="ChEBI" id="CHEBI:37565"/>
        <dbReference type="ChEBI" id="CHEBI:57527"/>
        <dbReference type="ChEBI" id="CHEBI:58409"/>
        <dbReference type="EC" id="2.7.7.13"/>
    </reaction>
</comment>
<dbReference type="InterPro" id="IPR011051">
    <property type="entry name" value="RmlC_Cupin_sf"/>
</dbReference>